<dbReference type="GO" id="GO:0016787">
    <property type="term" value="F:hydrolase activity"/>
    <property type="evidence" value="ECO:0007669"/>
    <property type="project" value="InterPro"/>
</dbReference>
<dbReference type="GO" id="GO:0008270">
    <property type="term" value="F:zinc ion binding"/>
    <property type="evidence" value="ECO:0007669"/>
    <property type="project" value="InterPro"/>
</dbReference>
<sequence>MLSYITDFTEFERGYFWLNCDKPTTLCKIAVCLRSENEDKVLSTRYSKPHEKEHAELTALTYVVEELDTKLRFIPLDNSAVLDVIMRINNSPCARCQDPLIELLLEIKNMIPRVHFRLIMFFSNLYNKSDKGIEQFCDWIMELVENKIVVIVCPLVVYKMVEKPEDFPKSQVHEMVEFGRDCIDNFRELLSDIEDREGSFHVSISHQFFRKDYQVYMRLFSWDDPHFFSIYPKGVSIHLSKLTINPEFYHHKAKPRKGFQTNIAATQSYTIPTETYNKPDQSSAEPSQKSYKKQVQSFKKQKFYKYKKTQSSKVASAAPASAGVYKKDKIASSTARYMPAKKAKYDN</sequence>
<dbReference type="EMBL" id="JAKMXF010000066">
    <property type="protein sequence ID" value="KAI6658995.1"/>
    <property type="molecule type" value="Genomic_DNA"/>
</dbReference>
<evidence type="ECO:0000256" key="1">
    <source>
        <dbReference type="SAM" id="MobiDB-lite"/>
    </source>
</evidence>
<dbReference type="AlphaFoldDB" id="A0AAV7KDM3"/>
<gene>
    <name evidence="2" type="ORF">LOD99_14671</name>
</gene>
<feature type="region of interest" description="Disordered" evidence="1">
    <location>
        <begin position="270"/>
        <end position="291"/>
    </location>
</feature>
<organism evidence="2 3">
    <name type="scientific">Oopsacas minuta</name>
    <dbReference type="NCBI Taxonomy" id="111878"/>
    <lineage>
        <taxon>Eukaryota</taxon>
        <taxon>Metazoa</taxon>
        <taxon>Porifera</taxon>
        <taxon>Hexactinellida</taxon>
        <taxon>Hexasterophora</taxon>
        <taxon>Lyssacinosida</taxon>
        <taxon>Leucopsacidae</taxon>
        <taxon>Oopsacas</taxon>
    </lineage>
</organism>
<name>A0AAV7KDM3_9METZ</name>
<dbReference type="InterPro" id="IPR016192">
    <property type="entry name" value="APOBEC/CMP_deaminase_Zn-bd"/>
</dbReference>
<evidence type="ECO:0000313" key="3">
    <source>
        <dbReference type="Proteomes" id="UP001165289"/>
    </source>
</evidence>
<proteinExistence type="predicted"/>
<feature type="compositionally biased region" description="Polar residues" evidence="1">
    <location>
        <begin position="270"/>
        <end position="286"/>
    </location>
</feature>
<protein>
    <recommendedName>
        <fullName evidence="4">RNase H type-1 domain-containing protein</fullName>
    </recommendedName>
</protein>
<dbReference type="PROSITE" id="PS00903">
    <property type="entry name" value="CYT_DCMP_DEAMINASES_1"/>
    <property type="match status" value="1"/>
</dbReference>
<keyword evidence="3" id="KW-1185">Reference proteome</keyword>
<comment type="caution">
    <text evidence="2">The sequence shown here is derived from an EMBL/GenBank/DDBJ whole genome shotgun (WGS) entry which is preliminary data.</text>
</comment>
<evidence type="ECO:0000313" key="2">
    <source>
        <dbReference type="EMBL" id="KAI6658995.1"/>
    </source>
</evidence>
<reference evidence="2 3" key="1">
    <citation type="journal article" date="2023" name="BMC Biol.">
        <title>The compact genome of the sponge Oopsacas minuta (Hexactinellida) is lacking key metazoan core genes.</title>
        <authorList>
            <person name="Santini S."/>
            <person name="Schenkelaars Q."/>
            <person name="Jourda C."/>
            <person name="Duchesne M."/>
            <person name="Belahbib H."/>
            <person name="Rocher C."/>
            <person name="Selva M."/>
            <person name="Riesgo A."/>
            <person name="Vervoort M."/>
            <person name="Leys S.P."/>
            <person name="Kodjabachian L."/>
            <person name="Le Bivic A."/>
            <person name="Borchiellini C."/>
            <person name="Claverie J.M."/>
            <person name="Renard E."/>
        </authorList>
    </citation>
    <scope>NUCLEOTIDE SEQUENCE [LARGE SCALE GENOMIC DNA]</scope>
    <source>
        <strain evidence="2">SPO-2</strain>
    </source>
</reference>
<dbReference type="Proteomes" id="UP001165289">
    <property type="component" value="Unassembled WGS sequence"/>
</dbReference>
<evidence type="ECO:0008006" key="4">
    <source>
        <dbReference type="Google" id="ProtNLM"/>
    </source>
</evidence>
<accession>A0AAV7KDM3</accession>
<dbReference type="Gene3D" id="3.40.140.10">
    <property type="entry name" value="Cytidine Deaminase, domain 2"/>
    <property type="match status" value="1"/>
</dbReference>